<feature type="domain" description="SH2" evidence="3">
    <location>
        <begin position="25"/>
        <end position="95"/>
    </location>
</feature>
<dbReference type="SMART" id="SM00252">
    <property type="entry name" value="SH2"/>
    <property type="match status" value="1"/>
</dbReference>
<proteinExistence type="predicted"/>
<evidence type="ECO:0000256" key="1">
    <source>
        <dbReference type="ARBA" id="ARBA00022999"/>
    </source>
</evidence>
<dbReference type="InterPro" id="IPR000980">
    <property type="entry name" value="SH2"/>
</dbReference>
<dbReference type="GO" id="GO:0030971">
    <property type="term" value="F:receptor tyrosine kinase binding"/>
    <property type="evidence" value="ECO:0007669"/>
    <property type="project" value="TreeGrafter"/>
</dbReference>
<dbReference type="InterPro" id="IPR051184">
    <property type="entry name" value="Tyrosine-phos_adapter"/>
</dbReference>
<keyword evidence="1 2" id="KW-0727">SH2 domain</keyword>
<name>A0A0M3HMC8_ASCLU</name>
<dbReference type="Pfam" id="PF00017">
    <property type="entry name" value="SH2"/>
    <property type="match status" value="1"/>
</dbReference>
<dbReference type="PANTHER" id="PTHR19969:SF15">
    <property type="entry name" value="SRC-LIKE-ADAPTER 2 ISOFORM X1"/>
    <property type="match status" value="1"/>
</dbReference>
<dbReference type="AlphaFoldDB" id="A0A0M3HMC8"/>
<dbReference type="PROSITE" id="PS50001">
    <property type="entry name" value="SH2"/>
    <property type="match status" value="1"/>
</dbReference>
<dbReference type="Proteomes" id="UP000036681">
    <property type="component" value="Unplaced"/>
</dbReference>
<dbReference type="GO" id="GO:0005737">
    <property type="term" value="C:cytoplasm"/>
    <property type="evidence" value="ECO:0007669"/>
    <property type="project" value="TreeGrafter"/>
</dbReference>
<dbReference type="SUPFAM" id="SSF55550">
    <property type="entry name" value="SH2 domain"/>
    <property type="match status" value="1"/>
</dbReference>
<evidence type="ECO:0000256" key="2">
    <source>
        <dbReference type="PROSITE-ProRule" id="PRU00191"/>
    </source>
</evidence>
<dbReference type="InterPro" id="IPR036860">
    <property type="entry name" value="SH2_dom_sf"/>
</dbReference>
<dbReference type="GO" id="GO:0035591">
    <property type="term" value="F:signaling adaptor activity"/>
    <property type="evidence" value="ECO:0007669"/>
    <property type="project" value="TreeGrafter"/>
</dbReference>
<evidence type="ECO:0000313" key="5">
    <source>
        <dbReference type="WBParaSite" id="ALUE_0000267301-mRNA-1"/>
    </source>
</evidence>
<dbReference type="Gene3D" id="3.30.505.10">
    <property type="entry name" value="SH2 domain"/>
    <property type="match status" value="1"/>
</dbReference>
<protein>
    <submittedName>
        <fullName evidence="5">SH2 domain-containing protein</fullName>
    </submittedName>
</protein>
<sequence length="95" mass="11147">LIYEGCSVYVVISTVCNFRIKPNWWYFGNLKRIDAEWILNECAKNEGAFLVRCSESHPGEFSLSMRHNNTVEHYQIRKDHLGRLILCVLAIFRVN</sequence>
<organism evidence="4 5">
    <name type="scientific">Ascaris lumbricoides</name>
    <name type="common">Giant roundworm</name>
    <dbReference type="NCBI Taxonomy" id="6252"/>
    <lineage>
        <taxon>Eukaryota</taxon>
        <taxon>Metazoa</taxon>
        <taxon>Ecdysozoa</taxon>
        <taxon>Nematoda</taxon>
        <taxon>Chromadorea</taxon>
        <taxon>Rhabditida</taxon>
        <taxon>Spirurina</taxon>
        <taxon>Ascaridomorpha</taxon>
        <taxon>Ascaridoidea</taxon>
        <taxon>Ascarididae</taxon>
        <taxon>Ascaris</taxon>
    </lineage>
</organism>
<dbReference type="PANTHER" id="PTHR19969">
    <property type="entry name" value="SH2-SH3 ADAPTOR PROTEIN-RELATED"/>
    <property type="match status" value="1"/>
</dbReference>
<dbReference type="WBParaSite" id="ALUE_0000267301-mRNA-1">
    <property type="protein sequence ID" value="ALUE_0000267301-mRNA-1"/>
    <property type="gene ID" value="ALUE_0000267301"/>
</dbReference>
<reference evidence="5" key="1">
    <citation type="submission" date="2017-02" db="UniProtKB">
        <authorList>
            <consortium name="WormBaseParasite"/>
        </authorList>
    </citation>
    <scope>IDENTIFICATION</scope>
</reference>
<accession>A0A0M3HMC8</accession>
<dbReference type="GO" id="GO:0007167">
    <property type="term" value="P:enzyme-linked receptor protein signaling pathway"/>
    <property type="evidence" value="ECO:0007669"/>
    <property type="project" value="TreeGrafter"/>
</dbReference>
<evidence type="ECO:0000313" key="4">
    <source>
        <dbReference type="Proteomes" id="UP000036681"/>
    </source>
</evidence>
<dbReference type="GO" id="GO:0016477">
    <property type="term" value="P:cell migration"/>
    <property type="evidence" value="ECO:0007669"/>
    <property type="project" value="TreeGrafter"/>
</dbReference>
<evidence type="ECO:0000259" key="3">
    <source>
        <dbReference type="PROSITE" id="PS50001"/>
    </source>
</evidence>
<dbReference type="PRINTS" id="PR00401">
    <property type="entry name" value="SH2DOMAIN"/>
</dbReference>
<keyword evidence="4" id="KW-1185">Reference proteome</keyword>